<gene>
    <name evidence="1" type="ORF">CXB51_007909</name>
</gene>
<evidence type="ECO:0008006" key="3">
    <source>
        <dbReference type="Google" id="ProtNLM"/>
    </source>
</evidence>
<comment type="caution">
    <text evidence="1">The sequence shown here is derived from an EMBL/GenBank/DDBJ whole genome shotgun (WGS) entry which is preliminary data.</text>
</comment>
<reference evidence="1 2" key="1">
    <citation type="journal article" date="2021" name="bioRxiv">
        <title>The Gossypium anomalum genome as a resource for cotton improvement and evolutionary analysis of hybrid incompatibility.</title>
        <authorList>
            <person name="Grover C.E."/>
            <person name="Yuan D."/>
            <person name="Arick M.A."/>
            <person name="Miller E.R."/>
            <person name="Hu G."/>
            <person name="Peterson D.G."/>
            <person name="Wendel J.F."/>
            <person name="Udall J.A."/>
        </authorList>
    </citation>
    <scope>NUCLEOTIDE SEQUENCE [LARGE SCALE GENOMIC DNA]</scope>
    <source>
        <strain evidence="1">JFW-Udall</strain>
        <tissue evidence="1">Leaf</tissue>
    </source>
</reference>
<sequence length="115" mass="12780">MKDGIFLSQEKYAKNLTKKFGLEGAKTIKIPMSIVEKICANTSRVAIEPITFKRLYLIVSKPDLCFSVGVCASNVDDKKNISRARGCFYLGSNLVSWYSKKQASISISTAEAEYI</sequence>
<dbReference type="OrthoDB" id="1002397at2759"/>
<accession>A0A8J5YV03</accession>
<organism evidence="1 2">
    <name type="scientific">Gossypium anomalum</name>
    <dbReference type="NCBI Taxonomy" id="47600"/>
    <lineage>
        <taxon>Eukaryota</taxon>
        <taxon>Viridiplantae</taxon>
        <taxon>Streptophyta</taxon>
        <taxon>Embryophyta</taxon>
        <taxon>Tracheophyta</taxon>
        <taxon>Spermatophyta</taxon>
        <taxon>Magnoliopsida</taxon>
        <taxon>eudicotyledons</taxon>
        <taxon>Gunneridae</taxon>
        <taxon>Pentapetalae</taxon>
        <taxon>rosids</taxon>
        <taxon>malvids</taxon>
        <taxon>Malvales</taxon>
        <taxon>Malvaceae</taxon>
        <taxon>Malvoideae</taxon>
        <taxon>Gossypium</taxon>
    </lineage>
</organism>
<dbReference type="PANTHER" id="PTHR11439">
    <property type="entry name" value="GAG-POL-RELATED RETROTRANSPOSON"/>
    <property type="match status" value="1"/>
</dbReference>
<protein>
    <recommendedName>
        <fullName evidence="3">Reverse transcriptase Ty1/copia-type domain-containing protein</fullName>
    </recommendedName>
</protein>
<keyword evidence="2" id="KW-1185">Reference proteome</keyword>
<dbReference type="Proteomes" id="UP000701853">
    <property type="component" value="Chromosome 4"/>
</dbReference>
<evidence type="ECO:0000313" key="2">
    <source>
        <dbReference type="Proteomes" id="UP000701853"/>
    </source>
</evidence>
<proteinExistence type="predicted"/>
<dbReference type="EMBL" id="JAHUZN010000004">
    <property type="protein sequence ID" value="KAG8496736.1"/>
    <property type="molecule type" value="Genomic_DNA"/>
</dbReference>
<name>A0A8J5YV03_9ROSI</name>
<dbReference type="PANTHER" id="PTHR11439:SF486">
    <property type="entry name" value="RLK (RECEPTOR-LIKE KINASE) PROTEIN, PUTATIVE-RELATED"/>
    <property type="match status" value="1"/>
</dbReference>
<evidence type="ECO:0000313" key="1">
    <source>
        <dbReference type="EMBL" id="KAG8496736.1"/>
    </source>
</evidence>
<dbReference type="AlphaFoldDB" id="A0A8J5YV03"/>